<evidence type="ECO:0000259" key="5">
    <source>
        <dbReference type="Pfam" id="PF01494"/>
    </source>
</evidence>
<name>A0A1L9T7Y7_9EURO</name>
<keyword evidence="4" id="KW-1133">Transmembrane helix</keyword>
<dbReference type="STRING" id="1036612.A0A1L9T7Y7"/>
<dbReference type="GO" id="GO:0071949">
    <property type="term" value="F:FAD binding"/>
    <property type="evidence" value="ECO:0007669"/>
    <property type="project" value="InterPro"/>
</dbReference>
<feature type="domain" description="FAD-binding" evidence="5">
    <location>
        <begin position="20"/>
        <end position="351"/>
    </location>
</feature>
<organism evidence="6 7">
    <name type="scientific">Aspergillus sydowii CBS 593.65</name>
    <dbReference type="NCBI Taxonomy" id="1036612"/>
    <lineage>
        <taxon>Eukaryota</taxon>
        <taxon>Fungi</taxon>
        <taxon>Dikarya</taxon>
        <taxon>Ascomycota</taxon>
        <taxon>Pezizomycotina</taxon>
        <taxon>Eurotiomycetes</taxon>
        <taxon>Eurotiomycetidae</taxon>
        <taxon>Eurotiales</taxon>
        <taxon>Aspergillaceae</taxon>
        <taxon>Aspergillus</taxon>
        <taxon>Aspergillus subgen. Nidulantes</taxon>
    </lineage>
</organism>
<dbReference type="InterPro" id="IPR002938">
    <property type="entry name" value="FAD-bd"/>
</dbReference>
<keyword evidence="2" id="KW-0274">FAD</keyword>
<gene>
    <name evidence="6" type="ORF">ASPSYDRAFT_1159162</name>
</gene>
<keyword evidence="7" id="KW-1185">Reference proteome</keyword>
<dbReference type="Pfam" id="PF01494">
    <property type="entry name" value="FAD_binding_3"/>
    <property type="match status" value="1"/>
</dbReference>
<dbReference type="SUPFAM" id="SSF51905">
    <property type="entry name" value="FAD/NAD(P)-binding domain"/>
    <property type="match status" value="1"/>
</dbReference>
<evidence type="ECO:0000256" key="3">
    <source>
        <dbReference type="ARBA" id="ARBA00023002"/>
    </source>
</evidence>
<accession>A0A1L9T7Y7</accession>
<sequence length="447" mass="48645">MCLDCVHRHRWISANAQPVVDIAIIGGGIIGVIMALGLAHRGMKVIIYERASKFTETGAGFAFTSGSREAMRIVNPKVLQAFLRVGAPSKDRFMRYFDGFTTGVDEPSWQFPADRPGYYGCLRAAFLEELGRELPEGVILFGKTLESYEDREGEKVVLQFTDGSIVEVDAVIGCDGIRSRTRQIMLGENNPAAYPSFANIVAYRALLPIESVVAAMGEDKGYSHCQHVGPGAYTVTYPVANSTLTNTIVFCKTSEAWPDSSKLLETCNRENAQKAVQHWKADIQAVVDLLPEKPNKWAIFDTADHPAASYTSGRVCIAGDAAHASTPFLASGAAMGVEGAAVLATLLDTALGRTEPASQAAKDGAIIAAFETFSNIRLRRSQRVVTDSRAVGDICLWQNPETGRDGGKCFADIWPRCCHAWEFDIGDVLERVRRECDGLLKGYHGNV</sequence>
<dbReference type="InterPro" id="IPR051104">
    <property type="entry name" value="FAD_monoxygenase"/>
</dbReference>
<dbReference type="AlphaFoldDB" id="A0A1L9T7Y7"/>
<reference evidence="7" key="1">
    <citation type="journal article" date="2017" name="Genome Biol.">
        <title>Comparative genomics reveals high biological diversity and specific adaptations in the industrially and medically important fungal genus Aspergillus.</title>
        <authorList>
            <person name="de Vries R.P."/>
            <person name="Riley R."/>
            <person name="Wiebenga A."/>
            <person name="Aguilar-Osorio G."/>
            <person name="Amillis S."/>
            <person name="Uchima C.A."/>
            <person name="Anderluh G."/>
            <person name="Asadollahi M."/>
            <person name="Askin M."/>
            <person name="Barry K."/>
            <person name="Battaglia E."/>
            <person name="Bayram O."/>
            <person name="Benocci T."/>
            <person name="Braus-Stromeyer S.A."/>
            <person name="Caldana C."/>
            <person name="Canovas D."/>
            <person name="Cerqueira G.C."/>
            <person name="Chen F."/>
            <person name="Chen W."/>
            <person name="Choi C."/>
            <person name="Clum A."/>
            <person name="Dos Santos R.A."/>
            <person name="Damasio A.R."/>
            <person name="Diallinas G."/>
            <person name="Emri T."/>
            <person name="Fekete E."/>
            <person name="Flipphi M."/>
            <person name="Freyberg S."/>
            <person name="Gallo A."/>
            <person name="Gournas C."/>
            <person name="Habgood R."/>
            <person name="Hainaut M."/>
            <person name="Harispe M.L."/>
            <person name="Henrissat B."/>
            <person name="Hilden K.S."/>
            <person name="Hope R."/>
            <person name="Hossain A."/>
            <person name="Karabika E."/>
            <person name="Karaffa L."/>
            <person name="Karanyi Z."/>
            <person name="Krasevec N."/>
            <person name="Kuo A."/>
            <person name="Kusch H."/>
            <person name="LaButti K."/>
            <person name="Lagendijk E.L."/>
            <person name="Lapidus A."/>
            <person name="Levasseur A."/>
            <person name="Lindquist E."/>
            <person name="Lipzen A."/>
            <person name="Logrieco A.F."/>
            <person name="MacCabe A."/>
            <person name="Maekelae M.R."/>
            <person name="Malavazi I."/>
            <person name="Melin P."/>
            <person name="Meyer V."/>
            <person name="Mielnichuk N."/>
            <person name="Miskei M."/>
            <person name="Molnar A.P."/>
            <person name="Mule G."/>
            <person name="Ngan C.Y."/>
            <person name="Orejas M."/>
            <person name="Orosz E."/>
            <person name="Ouedraogo J.P."/>
            <person name="Overkamp K.M."/>
            <person name="Park H.-S."/>
            <person name="Perrone G."/>
            <person name="Piumi F."/>
            <person name="Punt P.J."/>
            <person name="Ram A.F."/>
            <person name="Ramon A."/>
            <person name="Rauscher S."/>
            <person name="Record E."/>
            <person name="Riano-Pachon D.M."/>
            <person name="Robert V."/>
            <person name="Roehrig J."/>
            <person name="Ruller R."/>
            <person name="Salamov A."/>
            <person name="Salih N.S."/>
            <person name="Samson R.A."/>
            <person name="Sandor E."/>
            <person name="Sanguinetti M."/>
            <person name="Schuetze T."/>
            <person name="Sepcic K."/>
            <person name="Shelest E."/>
            <person name="Sherlock G."/>
            <person name="Sophianopoulou V."/>
            <person name="Squina F.M."/>
            <person name="Sun H."/>
            <person name="Susca A."/>
            <person name="Todd R.B."/>
            <person name="Tsang A."/>
            <person name="Unkles S.E."/>
            <person name="van de Wiele N."/>
            <person name="van Rossen-Uffink D."/>
            <person name="Oliveira J.V."/>
            <person name="Vesth T.C."/>
            <person name="Visser J."/>
            <person name="Yu J.-H."/>
            <person name="Zhou M."/>
            <person name="Andersen M.R."/>
            <person name="Archer D.B."/>
            <person name="Baker S.E."/>
            <person name="Benoit I."/>
            <person name="Brakhage A.A."/>
            <person name="Braus G.H."/>
            <person name="Fischer R."/>
            <person name="Frisvad J.C."/>
            <person name="Goldman G.H."/>
            <person name="Houbraken J."/>
            <person name="Oakley B."/>
            <person name="Pocsi I."/>
            <person name="Scazzocchio C."/>
            <person name="Seiboth B."/>
            <person name="vanKuyk P.A."/>
            <person name="Wortman J."/>
            <person name="Dyer P.S."/>
            <person name="Grigoriev I.V."/>
        </authorList>
    </citation>
    <scope>NUCLEOTIDE SEQUENCE [LARGE SCALE GENOMIC DNA]</scope>
    <source>
        <strain evidence="7">CBS 593.65</strain>
    </source>
</reference>
<keyword evidence="4" id="KW-0812">Transmembrane</keyword>
<evidence type="ECO:0000313" key="6">
    <source>
        <dbReference type="EMBL" id="OJJ55491.1"/>
    </source>
</evidence>
<protein>
    <recommendedName>
        <fullName evidence="5">FAD-binding domain-containing protein</fullName>
    </recommendedName>
</protein>
<keyword evidence="1" id="KW-0285">Flavoprotein</keyword>
<dbReference type="EMBL" id="KV878592">
    <property type="protein sequence ID" value="OJJ55491.1"/>
    <property type="molecule type" value="Genomic_DNA"/>
</dbReference>
<dbReference type="GeneID" id="63756137"/>
<evidence type="ECO:0000256" key="4">
    <source>
        <dbReference type="SAM" id="Phobius"/>
    </source>
</evidence>
<evidence type="ECO:0000256" key="2">
    <source>
        <dbReference type="ARBA" id="ARBA00022827"/>
    </source>
</evidence>
<keyword evidence="3" id="KW-0560">Oxidoreductase</keyword>
<dbReference type="GO" id="GO:0016491">
    <property type="term" value="F:oxidoreductase activity"/>
    <property type="evidence" value="ECO:0007669"/>
    <property type="project" value="UniProtKB-KW"/>
</dbReference>
<dbReference type="Proteomes" id="UP000184356">
    <property type="component" value="Unassembled WGS sequence"/>
</dbReference>
<dbReference type="PANTHER" id="PTHR46720">
    <property type="entry name" value="HYDROXYLASE, PUTATIVE (AFU_ORTHOLOGUE AFUA_3G01460)-RELATED"/>
    <property type="match status" value="1"/>
</dbReference>
<dbReference type="PRINTS" id="PR00420">
    <property type="entry name" value="RNGMNOXGNASE"/>
</dbReference>
<evidence type="ECO:0000256" key="1">
    <source>
        <dbReference type="ARBA" id="ARBA00022630"/>
    </source>
</evidence>
<dbReference type="PANTHER" id="PTHR46720:SF3">
    <property type="entry name" value="FAD-BINDING DOMAIN-CONTAINING PROTEIN-RELATED"/>
    <property type="match status" value="1"/>
</dbReference>
<evidence type="ECO:0000313" key="7">
    <source>
        <dbReference type="Proteomes" id="UP000184356"/>
    </source>
</evidence>
<proteinExistence type="predicted"/>
<keyword evidence="4" id="KW-0472">Membrane</keyword>
<dbReference type="GO" id="GO:0044550">
    <property type="term" value="P:secondary metabolite biosynthetic process"/>
    <property type="evidence" value="ECO:0007669"/>
    <property type="project" value="TreeGrafter"/>
</dbReference>
<feature type="transmembrane region" description="Helical" evidence="4">
    <location>
        <begin position="19"/>
        <end position="39"/>
    </location>
</feature>
<dbReference type="OrthoDB" id="417877at2759"/>
<dbReference type="InterPro" id="IPR036188">
    <property type="entry name" value="FAD/NAD-bd_sf"/>
</dbReference>
<dbReference type="Gene3D" id="3.50.50.60">
    <property type="entry name" value="FAD/NAD(P)-binding domain"/>
    <property type="match status" value="1"/>
</dbReference>
<dbReference type="RefSeq" id="XP_040699297.1">
    <property type="nucleotide sequence ID" value="XM_040840064.1"/>
</dbReference>
<dbReference type="VEuPathDB" id="FungiDB:ASPSYDRAFT_1159162"/>